<keyword evidence="3" id="KW-1185">Reference proteome</keyword>
<dbReference type="Proteomes" id="UP001162131">
    <property type="component" value="Unassembled WGS sequence"/>
</dbReference>
<sequence>MECEGCNDLIKRTILFGKKSSALCLKCKKSFEKPNILPDYSNYVEYLEEEPEVTTENGTEAKSPDDKKDKKSSKCSSQWAGCTMLRKYTTHLVRQIGHRFTDEAQRKAKTEGKLQKKIISLNNTTPKEKRLLLAKAVRLCSKRDYTLAQIGEFLRPKGFPYSAFVDIIESFYKNHLAKTID</sequence>
<protein>
    <submittedName>
        <fullName evidence="2">Uncharacterized protein</fullName>
    </submittedName>
</protein>
<organism evidence="2 3">
    <name type="scientific">Blepharisma stoltei</name>
    <dbReference type="NCBI Taxonomy" id="1481888"/>
    <lineage>
        <taxon>Eukaryota</taxon>
        <taxon>Sar</taxon>
        <taxon>Alveolata</taxon>
        <taxon>Ciliophora</taxon>
        <taxon>Postciliodesmatophora</taxon>
        <taxon>Heterotrichea</taxon>
        <taxon>Heterotrichida</taxon>
        <taxon>Blepharismidae</taxon>
        <taxon>Blepharisma</taxon>
    </lineage>
</organism>
<comment type="caution">
    <text evidence="2">The sequence shown here is derived from an EMBL/GenBank/DDBJ whole genome shotgun (WGS) entry which is preliminary data.</text>
</comment>
<evidence type="ECO:0000256" key="1">
    <source>
        <dbReference type="SAM" id="MobiDB-lite"/>
    </source>
</evidence>
<name>A0AAU9JJ40_9CILI</name>
<dbReference type="EMBL" id="CAJZBQ010000034">
    <property type="protein sequence ID" value="CAG9323510.1"/>
    <property type="molecule type" value="Genomic_DNA"/>
</dbReference>
<proteinExistence type="predicted"/>
<reference evidence="2" key="1">
    <citation type="submission" date="2021-09" db="EMBL/GenBank/DDBJ databases">
        <authorList>
            <consortium name="AG Swart"/>
            <person name="Singh M."/>
            <person name="Singh A."/>
            <person name="Seah K."/>
            <person name="Emmerich C."/>
        </authorList>
    </citation>
    <scope>NUCLEOTIDE SEQUENCE</scope>
    <source>
        <strain evidence="2">ATCC30299</strain>
    </source>
</reference>
<evidence type="ECO:0000313" key="2">
    <source>
        <dbReference type="EMBL" id="CAG9323510.1"/>
    </source>
</evidence>
<accession>A0AAU9JJ40</accession>
<dbReference type="AlphaFoldDB" id="A0AAU9JJ40"/>
<feature type="region of interest" description="Disordered" evidence="1">
    <location>
        <begin position="51"/>
        <end position="74"/>
    </location>
</feature>
<gene>
    <name evidence="2" type="ORF">BSTOLATCC_MIC34159</name>
</gene>
<evidence type="ECO:0000313" key="3">
    <source>
        <dbReference type="Proteomes" id="UP001162131"/>
    </source>
</evidence>